<dbReference type="Pfam" id="PF16529">
    <property type="entry name" value="Ge1_WD40"/>
    <property type="match status" value="1"/>
</dbReference>
<evidence type="ECO:0000256" key="4">
    <source>
        <dbReference type="ARBA" id="ARBA00022574"/>
    </source>
</evidence>
<dbReference type="OrthoDB" id="21128at2759"/>
<protein>
    <submittedName>
        <fullName evidence="8">9996_t:CDS:1</fullName>
    </submittedName>
</protein>
<keyword evidence="9" id="KW-1185">Reference proteome</keyword>
<dbReference type="Proteomes" id="UP000789706">
    <property type="component" value="Unassembled WGS sequence"/>
</dbReference>
<evidence type="ECO:0000256" key="6">
    <source>
        <dbReference type="SAM" id="MobiDB-lite"/>
    </source>
</evidence>
<dbReference type="SMART" id="SM00320">
    <property type="entry name" value="WD40"/>
    <property type="match status" value="3"/>
</dbReference>
<reference evidence="8" key="1">
    <citation type="submission" date="2021-06" db="EMBL/GenBank/DDBJ databases">
        <authorList>
            <person name="Kallberg Y."/>
            <person name="Tangrot J."/>
            <person name="Rosling A."/>
        </authorList>
    </citation>
    <scope>NUCLEOTIDE SEQUENCE</scope>
    <source>
        <strain evidence="8">AZ414A</strain>
    </source>
</reference>
<organism evidence="8 9">
    <name type="scientific">Diversispora eburnea</name>
    <dbReference type="NCBI Taxonomy" id="1213867"/>
    <lineage>
        <taxon>Eukaryota</taxon>
        <taxon>Fungi</taxon>
        <taxon>Fungi incertae sedis</taxon>
        <taxon>Mucoromycota</taxon>
        <taxon>Glomeromycotina</taxon>
        <taxon>Glomeromycetes</taxon>
        <taxon>Diversisporales</taxon>
        <taxon>Diversisporaceae</taxon>
        <taxon>Diversispora</taxon>
    </lineage>
</organism>
<feature type="region of interest" description="Disordered" evidence="6">
    <location>
        <begin position="1260"/>
        <end position="1281"/>
    </location>
</feature>
<dbReference type="PANTHER" id="PTHR15598:SF5">
    <property type="entry name" value="ENHANCER OF MRNA-DECAPPING PROTEIN 4"/>
    <property type="match status" value="1"/>
</dbReference>
<evidence type="ECO:0000256" key="1">
    <source>
        <dbReference type="ARBA" id="ARBA00004201"/>
    </source>
</evidence>
<feature type="domain" description="Enhancer of mRNA-decapping protein 4 WD40 repeat region" evidence="7">
    <location>
        <begin position="350"/>
        <end position="663"/>
    </location>
</feature>
<dbReference type="Gene3D" id="2.130.10.10">
    <property type="entry name" value="YVTN repeat-like/Quinoprotein amine dehydrogenase"/>
    <property type="match status" value="1"/>
</dbReference>
<sequence length="1281" mass="142209">MDHSAKLLSILHKNPTSESTKMVGQISPTTSSYPSSQQTPPPRQGSPNPMPAFSFNHAFTQPTGTLNPQPISHSSAPPISGVGALSPQNGEIENLSKYGATDPTLYIDKASTESLKLALFGPTSTVSKAEESRQENEIRYQPETSMAPDDGPENEEDAPFVVEETSEVDEQLASPVDVVDVIDYDKLISLDNLESIKPSITTISTITSTTTTNNSKDSSSTTTNKPVFTYSNPFDFLKSPPPSPSNPNRDQVVHQWPSRSSSPTQKKREVPTMQKDGAAFYRSLQQIEPFLPEFSAWNIRANSAPKSQSSVPDGVSLPMGTLLYDTGERNENVLSSNELDFTTITLKHSELEYRTGKSIAVNGHFICYAVKGGKIRVIDTEFGAKTLLRNHEKTILDMCIQETAPNGNEEAQMGRQLLLAVGADSKITVWELFQPPTEPEAEIPYKVLLEIDAKEMQDSKQPRYHRATWHPVNPNLFAVATDTNEVLIFDISKILEDKDQANIKESEINDKILKSEIQEKPINDLTFSPDGTTLATANDELVIFWTLNYTNESTEIKHSNKINLDGQVASSILFVDREEISKEQPFKVRYVVIGTERNNNLHLYDVESSEFIQSIKFLPPPERRSSITKSNAKEESIFNIVSFDQMTRTLIVANSARISIFALHLNMSSKKVEKLDSYDQNNFMTSGQTEYESMSSFDDLTAENNSMQFDYMVEFPANQLIGSFTVVPGANPSDGFSLYCIQSKAIQQCIIPGNLLYPPNIESCPEYVSAELATRHRQEPEDDIKKEDINRIFTETLDFSSQAENLNQSSTEEIIIEKDIEKESVESVIVEGDNNSEINVVTNNESEEILVEKINTISDPLTGNMQESTFIIEETENKGTENNRNLSNIKLSGPIVNGTIAKLKEKRKDKSNASPTTILGVDLSSDSEKTNRKKDGRRGLEKEKDNSNENVFHSPEASNRSAGKKSAEGISKNNGKFGTGNDKIRKPNDDNGGTKVSGKINSMTKQQTEFTTQDPSQTFTSSGLPPAQMQTILKEIRKMEDNVTNKLGKTFSKELEKQFQKIEDERVAHQAAETSRQETILKMVSQTLSTNTSKLLETTIRNEIQNSVLPTLSKMVTNAVDKHAHRGMVDAVNKSIPTAIEKSVADNVQRVLAKTPVIESIAKGVSRAIRPVIEETFRENFTNVLIPSYQKATNAMFEQITTTFEAGMQDIAVKSAQASSYNNANGGDQSTLIRLQASVDHLALNVQQLQQLYQLQTNLSRQTGGQQPEPQLGRTSDEYPF</sequence>
<dbReference type="PANTHER" id="PTHR15598">
    <property type="entry name" value="ENHANCER OF MRNA-DECAPPING PROTEIN 4"/>
    <property type="match status" value="1"/>
</dbReference>
<dbReference type="InterPro" id="IPR032401">
    <property type="entry name" value="EDC4_WD40"/>
</dbReference>
<dbReference type="GO" id="GO:0031087">
    <property type="term" value="P:deadenylation-independent decapping of nuclear-transcribed mRNA"/>
    <property type="evidence" value="ECO:0007669"/>
    <property type="project" value="InterPro"/>
</dbReference>
<feature type="compositionally biased region" description="Basic and acidic residues" evidence="6">
    <location>
        <begin position="937"/>
        <end position="947"/>
    </location>
</feature>
<keyword evidence="3" id="KW-0963">Cytoplasm</keyword>
<dbReference type="InterPro" id="IPR015943">
    <property type="entry name" value="WD40/YVTN_repeat-like_dom_sf"/>
</dbReference>
<dbReference type="GO" id="GO:0000932">
    <property type="term" value="C:P-body"/>
    <property type="evidence" value="ECO:0007669"/>
    <property type="project" value="UniProtKB-SubCell"/>
</dbReference>
<evidence type="ECO:0000313" key="9">
    <source>
        <dbReference type="Proteomes" id="UP000789706"/>
    </source>
</evidence>
<keyword evidence="5" id="KW-0677">Repeat</keyword>
<dbReference type="InterPro" id="IPR001680">
    <property type="entry name" value="WD40_rpt"/>
</dbReference>
<feature type="compositionally biased region" description="Polar residues" evidence="6">
    <location>
        <begin position="57"/>
        <end position="77"/>
    </location>
</feature>
<feature type="compositionally biased region" description="Low complexity" evidence="6">
    <location>
        <begin position="27"/>
        <end position="38"/>
    </location>
</feature>
<evidence type="ECO:0000259" key="7">
    <source>
        <dbReference type="Pfam" id="PF16529"/>
    </source>
</evidence>
<feature type="compositionally biased region" description="Pro residues" evidence="6">
    <location>
        <begin position="39"/>
        <end position="50"/>
    </location>
</feature>
<feature type="region of interest" description="Disordered" evidence="6">
    <location>
        <begin position="905"/>
        <end position="1000"/>
    </location>
</feature>
<comment type="caution">
    <text evidence="8">The sequence shown here is derived from an EMBL/GenBank/DDBJ whole genome shotgun (WGS) entry which is preliminary data.</text>
</comment>
<feature type="compositionally biased region" description="Basic and acidic residues" evidence="6">
    <location>
        <begin position="128"/>
        <end position="140"/>
    </location>
</feature>
<gene>
    <name evidence="8" type="ORF">DEBURN_LOCUS2811</name>
</gene>
<dbReference type="InterPro" id="IPR045152">
    <property type="entry name" value="EDC4-like"/>
</dbReference>
<evidence type="ECO:0000256" key="5">
    <source>
        <dbReference type="ARBA" id="ARBA00022737"/>
    </source>
</evidence>
<feature type="region of interest" description="Disordered" evidence="6">
    <location>
        <begin position="232"/>
        <end position="272"/>
    </location>
</feature>
<dbReference type="InterPro" id="IPR036322">
    <property type="entry name" value="WD40_repeat_dom_sf"/>
</dbReference>
<feature type="region of interest" description="Disordered" evidence="6">
    <location>
        <begin position="1"/>
        <end position="88"/>
    </location>
</feature>
<feature type="compositionally biased region" description="Polar residues" evidence="6">
    <location>
        <begin position="948"/>
        <end position="961"/>
    </location>
</feature>
<accession>A0A9N8VV55</accession>
<feature type="region of interest" description="Disordered" evidence="6">
    <location>
        <begin position="1005"/>
        <end position="1024"/>
    </location>
</feature>
<proteinExistence type="inferred from homology"/>
<comment type="subcellular location">
    <subcellularLocation>
        <location evidence="1">Cytoplasm</location>
        <location evidence="1">P-body</location>
    </subcellularLocation>
</comment>
<evidence type="ECO:0000256" key="3">
    <source>
        <dbReference type="ARBA" id="ARBA00022490"/>
    </source>
</evidence>
<dbReference type="SUPFAM" id="SSF50978">
    <property type="entry name" value="WD40 repeat-like"/>
    <property type="match status" value="1"/>
</dbReference>
<evidence type="ECO:0000313" key="8">
    <source>
        <dbReference type="EMBL" id="CAG8463697.1"/>
    </source>
</evidence>
<name>A0A9N8VV55_9GLOM</name>
<feature type="compositionally biased region" description="Polar residues" evidence="6">
    <location>
        <begin position="1260"/>
        <end position="1269"/>
    </location>
</feature>
<feature type="region of interest" description="Disordered" evidence="6">
    <location>
        <begin position="124"/>
        <end position="156"/>
    </location>
</feature>
<dbReference type="EMBL" id="CAJVPK010000162">
    <property type="protein sequence ID" value="CAG8463697.1"/>
    <property type="molecule type" value="Genomic_DNA"/>
</dbReference>
<comment type="similarity">
    <text evidence="2">Belongs to the WD repeat EDC4 family.</text>
</comment>
<evidence type="ECO:0000256" key="2">
    <source>
        <dbReference type="ARBA" id="ARBA00009639"/>
    </source>
</evidence>
<keyword evidence="4" id="KW-0853">WD repeat</keyword>